<organism evidence="2 3">
    <name type="scientific">Plantactinospora veratri</name>
    <dbReference type="NCBI Taxonomy" id="1436122"/>
    <lineage>
        <taxon>Bacteria</taxon>
        <taxon>Bacillati</taxon>
        <taxon>Actinomycetota</taxon>
        <taxon>Actinomycetes</taxon>
        <taxon>Micromonosporales</taxon>
        <taxon>Micromonosporaceae</taxon>
        <taxon>Plantactinospora</taxon>
    </lineage>
</organism>
<reference evidence="2 3" key="1">
    <citation type="submission" date="2024-01" db="EMBL/GenBank/DDBJ databases">
        <title>Genome insights into Plantactinospora veratri sp. nov.</title>
        <authorList>
            <person name="Wang L."/>
        </authorList>
    </citation>
    <scope>NUCLEOTIDE SEQUENCE [LARGE SCALE GENOMIC DNA]</scope>
    <source>
        <strain evidence="2 3">NEAU-FHS4</strain>
    </source>
</reference>
<evidence type="ECO:0000313" key="3">
    <source>
        <dbReference type="Proteomes" id="UP001339911"/>
    </source>
</evidence>
<dbReference type="SUPFAM" id="SSF52833">
    <property type="entry name" value="Thioredoxin-like"/>
    <property type="match status" value="1"/>
</dbReference>
<gene>
    <name evidence="2" type="ORF">V1634_20055</name>
</gene>
<keyword evidence="3" id="KW-1185">Reference proteome</keyword>
<dbReference type="PROSITE" id="PS51352">
    <property type="entry name" value="THIOREDOXIN_2"/>
    <property type="match status" value="1"/>
</dbReference>
<proteinExistence type="predicted"/>
<dbReference type="InterPro" id="IPR013766">
    <property type="entry name" value="Thioredoxin_domain"/>
</dbReference>
<protein>
    <recommendedName>
        <fullName evidence="1">Thioredoxin domain-containing protein</fullName>
    </recommendedName>
</protein>
<sequence>MSVLVAVVVLSSTVCAFNTALLVAVVRRLRYQSELLSEVERQGVPARALPRGDTVGDFLVHDTQGRPVTPDVPAATLVGFFSPTCASCRRERARFRAVAARWPGGSARVLAVVTGPDASARFLGRLDPVARIVVDPANTMRRAFGVEGFPAVFVLAESGRLSWTGIHVDAVPGLTAEPVGPQSR</sequence>
<accession>A0ABU7SGT1</accession>
<dbReference type="Proteomes" id="UP001339911">
    <property type="component" value="Unassembled WGS sequence"/>
</dbReference>
<evidence type="ECO:0000259" key="1">
    <source>
        <dbReference type="PROSITE" id="PS51352"/>
    </source>
</evidence>
<comment type="caution">
    <text evidence="2">The sequence shown here is derived from an EMBL/GenBank/DDBJ whole genome shotgun (WGS) entry which is preliminary data.</text>
</comment>
<dbReference type="EMBL" id="JAZGQL010000014">
    <property type="protein sequence ID" value="MEE6309136.1"/>
    <property type="molecule type" value="Genomic_DNA"/>
</dbReference>
<name>A0ABU7SGT1_9ACTN</name>
<dbReference type="InterPro" id="IPR036249">
    <property type="entry name" value="Thioredoxin-like_sf"/>
</dbReference>
<dbReference type="Gene3D" id="3.40.30.10">
    <property type="entry name" value="Glutaredoxin"/>
    <property type="match status" value="1"/>
</dbReference>
<evidence type="ECO:0000313" key="2">
    <source>
        <dbReference type="EMBL" id="MEE6309136.1"/>
    </source>
</evidence>
<feature type="domain" description="Thioredoxin" evidence="1">
    <location>
        <begin position="49"/>
        <end position="184"/>
    </location>
</feature>
<dbReference type="RefSeq" id="WP_331209416.1">
    <property type="nucleotide sequence ID" value="NZ_JAZGQL010000014.1"/>
</dbReference>